<dbReference type="OrthoDB" id="10261563at2759"/>
<dbReference type="AlphaFoldDB" id="A0A9J7GY16"/>
<reference evidence="3" key="3">
    <citation type="submission" date="2025-08" db="UniProtKB">
        <authorList>
            <consortium name="RefSeq"/>
        </authorList>
    </citation>
    <scope>IDENTIFICATION</scope>
    <source>
        <strain evidence="3">17A/GY</strain>
        <tissue evidence="3">Liver</tissue>
    </source>
</reference>
<dbReference type="PANTHER" id="PTHR22306:SF2">
    <property type="entry name" value="CHROMOSOME 7 OPEN READING FRAME 50"/>
    <property type="match status" value="1"/>
</dbReference>
<reference evidence="2" key="1">
    <citation type="journal article" date="2018" name="Biotechnol. Bioeng.">
        <title>A reference genome of the Chinese hamster based on a hybrid assembly strategy.</title>
        <authorList>
            <person name="Rupp O."/>
            <person name="MacDonald M.L."/>
            <person name="Li S."/>
            <person name="Dhiman H."/>
            <person name="Polson S."/>
            <person name="Griep S."/>
            <person name="Heffner K."/>
            <person name="Hernandez I."/>
            <person name="Brinkrolf K."/>
            <person name="Jadhav V."/>
            <person name="Samoudi M."/>
            <person name="Hao H."/>
            <person name="Kingham B."/>
            <person name="Goesmann A."/>
            <person name="Betenbaugh M.J."/>
            <person name="Lewis N.E."/>
            <person name="Borth N."/>
            <person name="Lee K.H."/>
        </authorList>
    </citation>
    <scope>NUCLEOTIDE SEQUENCE [LARGE SCALE GENOMIC DNA]</scope>
    <source>
        <strain evidence="2">17A/GY</strain>
    </source>
</reference>
<dbReference type="Pfam" id="PF10180">
    <property type="entry name" value="WKF"/>
    <property type="match status" value="1"/>
</dbReference>
<dbReference type="RefSeq" id="XP_035314744.1">
    <property type="nucleotide sequence ID" value="XM_035458853.1"/>
</dbReference>
<evidence type="ECO:0000259" key="1">
    <source>
        <dbReference type="Pfam" id="PF10180"/>
    </source>
</evidence>
<accession>A0A9J7GY16</accession>
<gene>
    <name evidence="3" type="primary">CUNH7orf50</name>
</gene>
<dbReference type="PANTHER" id="PTHR22306">
    <property type="entry name" value="CHROMOSOME 7 OPEN READING FRAME 50"/>
    <property type="match status" value="1"/>
</dbReference>
<organism evidence="2 3">
    <name type="scientific">Cricetulus griseus</name>
    <name type="common">Chinese hamster</name>
    <name type="synonym">Cricetulus barabensis griseus</name>
    <dbReference type="NCBI Taxonomy" id="10029"/>
    <lineage>
        <taxon>Eukaryota</taxon>
        <taxon>Metazoa</taxon>
        <taxon>Chordata</taxon>
        <taxon>Craniata</taxon>
        <taxon>Vertebrata</taxon>
        <taxon>Euteleostomi</taxon>
        <taxon>Mammalia</taxon>
        <taxon>Eutheria</taxon>
        <taxon>Euarchontoglires</taxon>
        <taxon>Glires</taxon>
        <taxon>Rodentia</taxon>
        <taxon>Myomorpha</taxon>
        <taxon>Muroidea</taxon>
        <taxon>Cricetidae</taxon>
        <taxon>Cricetinae</taxon>
        <taxon>Cricetulus</taxon>
    </lineage>
</organism>
<dbReference type="InterPro" id="IPR019327">
    <property type="entry name" value="WKF"/>
</dbReference>
<reference evidence="2" key="2">
    <citation type="journal article" date="2020" name="Biotechnol. Bioeng.">
        <title>Chromosome-scale scaffolds for the Chinese hamster reference genome assembly to facilitate the study of the CHO epigenome.</title>
        <authorList>
            <person name="Hilliard W."/>
            <person name="MacDonald M."/>
            <person name="Lee K.H."/>
        </authorList>
    </citation>
    <scope>NUCLEOTIDE SEQUENCE [LARGE SCALE GENOMIC DNA]</scope>
    <source>
        <strain evidence="2">17A/GY</strain>
    </source>
</reference>
<protein>
    <submittedName>
        <fullName evidence="3">Uncharacterized protein C7orf50 homolog isoform X1</fullName>
    </submittedName>
</protein>
<evidence type="ECO:0000313" key="3">
    <source>
        <dbReference type="RefSeq" id="XP_035300672.1"/>
    </source>
</evidence>
<sequence length="275" mass="30587">MPEGMSACWCPASSPPGLAQDAMMLAGRSPEQSHQVLKGELQPMEVQEANSELTPEERRVLERKLKKERKKEEKKRLREAGIAAAQTAKGQTLPAKPSAAVLALEYLQGWAQKQESWRFQKTRQTWLLMNMYDEDKVPDEHFSTLLDYLEGLKGSARELTVQKAEALMQELDEADTETRDTQLGKMERLRQVLQLLSSHGCGSKQVTSSSSALRISFQSPGKGPSPHILLPISSPGALRIEHGLPVTAPRCHSYVPGPEVAVDRFCCSINENLRD</sequence>
<feature type="domain" description="WKF" evidence="1">
    <location>
        <begin position="105"/>
        <end position="166"/>
    </location>
</feature>
<proteinExistence type="predicted"/>
<evidence type="ECO:0000313" key="2">
    <source>
        <dbReference type="Proteomes" id="UP001108280"/>
    </source>
</evidence>
<dbReference type="RefSeq" id="XP_035300672.1">
    <property type="nucleotide sequence ID" value="XM_035444781.1"/>
</dbReference>
<dbReference type="GeneID" id="100768160"/>
<name>A0A9J7GY16_CRIGR</name>
<keyword evidence="2" id="KW-1185">Reference proteome</keyword>
<dbReference type="Proteomes" id="UP001108280">
    <property type="component" value="Chromosome 4"/>
</dbReference>
<dbReference type="CTD" id="84310"/>